<dbReference type="Gene3D" id="1.10.600.10">
    <property type="entry name" value="Farnesyl Diphosphate Synthase"/>
    <property type="match status" value="1"/>
</dbReference>
<evidence type="ECO:0000256" key="4">
    <source>
        <dbReference type="ARBA" id="ARBA00015100"/>
    </source>
</evidence>
<dbReference type="CDD" id="cd00685">
    <property type="entry name" value="Trans_IPPS_HT"/>
    <property type="match status" value="1"/>
</dbReference>
<evidence type="ECO:0000313" key="13">
    <source>
        <dbReference type="EMBL" id="GCD09460.1"/>
    </source>
</evidence>
<proteinExistence type="inferred from homology"/>
<dbReference type="InterPro" id="IPR033749">
    <property type="entry name" value="Polyprenyl_synt_CS"/>
</dbReference>
<dbReference type="FunFam" id="1.10.600.10:FF:000001">
    <property type="entry name" value="Geranylgeranyl diphosphate synthase"/>
    <property type="match status" value="1"/>
</dbReference>
<evidence type="ECO:0000256" key="12">
    <source>
        <dbReference type="RuleBase" id="RU004466"/>
    </source>
</evidence>
<dbReference type="OrthoDB" id="9805316at2"/>
<evidence type="ECO:0000256" key="5">
    <source>
        <dbReference type="ARBA" id="ARBA00022679"/>
    </source>
</evidence>
<dbReference type="EMBL" id="BHYK01000005">
    <property type="protein sequence ID" value="GCD09460.1"/>
    <property type="molecule type" value="Genomic_DNA"/>
</dbReference>
<evidence type="ECO:0000256" key="10">
    <source>
        <dbReference type="ARBA" id="ARBA00032873"/>
    </source>
</evidence>
<dbReference type="EC" id="2.5.1.10" evidence="3"/>
<evidence type="ECO:0000313" key="14">
    <source>
        <dbReference type="Proteomes" id="UP000287872"/>
    </source>
</evidence>
<dbReference type="InterPro" id="IPR000092">
    <property type="entry name" value="Polyprenyl_synt"/>
</dbReference>
<comment type="caution">
    <text evidence="13">The sequence shown here is derived from an EMBL/GenBank/DDBJ whole genome shotgun (WGS) entry which is preliminary data.</text>
</comment>
<gene>
    <name evidence="13" type="ORF">Ctaglu_10830</name>
</gene>
<dbReference type="GO" id="GO:0004337">
    <property type="term" value="F:(2E,6E)-farnesyl diphosphate synthase activity"/>
    <property type="evidence" value="ECO:0007669"/>
    <property type="project" value="UniProtKB-EC"/>
</dbReference>
<dbReference type="PROSITE" id="PS00444">
    <property type="entry name" value="POLYPRENYL_SYNTHASE_2"/>
    <property type="match status" value="1"/>
</dbReference>
<dbReference type="PROSITE" id="PS00723">
    <property type="entry name" value="POLYPRENYL_SYNTHASE_1"/>
    <property type="match status" value="1"/>
</dbReference>
<keyword evidence="5 12" id="KW-0808">Transferase</keyword>
<comment type="cofactor">
    <cofactor evidence="1">
        <name>Mg(2+)</name>
        <dbReference type="ChEBI" id="CHEBI:18420"/>
    </cofactor>
</comment>
<dbReference type="PANTHER" id="PTHR43281">
    <property type="entry name" value="FARNESYL DIPHOSPHATE SYNTHASE"/>
    <property type="match status" value="1"/>
</dbReference>
<dbReference type="AlphaFoldDB" id="A0A401UIS6"/>
<evidence type="ECO:0000256" key="8">
    <source>
        <dbReference type="ARBA" id="ARBA00023229"/>
    </source>
</evidence>
<dbReference type="NCBIfam" id="NF045485">
    <property type="entry name" value="FPPsyn"/>
    <property type="match status" value="1"/>
</dbReference>
<evidence type="ECO:0000256" key="1">
    <source>
        <dbReference type="ARBA" id="ARBA00001946"/>
    </source>
</evidence>
<keyword evidence="8" id="KW-0414">Isoprene biosynthesis</keyword>
<dbReference type="RefSeq" id="WP_124998897.1">
    <property type="nucleotide sequence ID" value="NZ_BHYK01000005.1"/>
</dbReference>
<comment type="catalytic activity">
    <reaction evidence="11">
        <text>isopentenyl diphosphate + (2E)-geranyl diphosphate = (2E,6E)-farnesyl diphosphate + diphosphate</text>
        <dbReference type="Rhea" id="RHEA:19361"/>
        <dbReference type="ChEBI" id="CHEBI:33019"/>
        <dbReference type="ChEBI" id="CHEBI:58057"/>
        <dbReference type="ChEBI" id="CHEBI:128769"/>
        <dbReference type="ChEBI" id="CHEBI:175763"/>
        <dbReference type="EC" id="2.5.1.10"/>
    </reaction>
</comment>
<dbReference type="Proteomes" id="UP000287872">
    <property type="component" value="Unassembled WGS sequence"/>
</dbReference>
<organism evidence="13 14">
    <name type="scientific">Clostridium tagluense</name>
    <dbReference type="NCBI Taxonomy" id="360422"/>
    <lineage>
        <taxon>Bacteria</taxon>
        <taxon>Bacillati</taxon>
        <taxon>Bacillota</taxon>
        <taxon>Clostridia</taxon>
        <taxon>Eubacteriales</taxon>
        <taxon>Clostridiaceae</taxon>
        <taxon>Clostridium</taxon>
    </lineage>
</organism>
<protein>
    <recommendedName>
        <fullName evidence="4">Farnesyl diphosphate synthase</fullName>
        <ecNumber evidence="3">2.5.1.10</ecNumber>
    </recommendedName>
    <alternativeName>
        <fullName evidence="10">(2E,6E)-farnesyl diphosphate synthase</fullName>
    </alternativeName>
    <alternativeName>
        <fullName evidence="9">Geranyltranstransferase</fullName>
    </alternativeName>
</protein>
<dbReference type="InterPro" id="IPR008949">
    <property type="entry name" value="Isoprenoid_synthase_dom_sf"/>
</dbReference>
<evidence type="ECO:0000256" key="3">
    <source>
        <dbReference type="ARBA" id="ARBA00012439"/>
    </source>
</evidence>
<dbReference type="SFLD" id="SFLDG01017">
    <property type="entry name" value="Polyprenyl_Transferase_Like"/>
    <property type="match status" value="1"/>
</dbReference>
<dbReference type="SFLD" id="SFLDS00005">
    <property type="entry name" value="Isoprenoid_Synthase_Type_I"/>
    <property type="match status" value="1"/>
</dbReference>
<evidence type="ECO:0000256" key="6">
    <source>
        <dbReference type="ARBA" id="ARBA00022723"/>
    </source>
</evidence>
<keyword evidence="6" id="KW-0479">Metal-binding</keyword>
<sequence length="289" mass="32558">MNIKFVKDALEQWISDYFDNKPEVDNRNFEAMIYSIKVGGKRVRPILMLLTYDMYKSDYRDIMPFAAALEMIHTYSLIHDDLPSMDNDDLRRGKPTNHKIYGEAIAILAGDGLLNEAMIIMLNQCLDGDLNKIKASTVIATASGSQGMIAGQICDILSEGITISEEELLYMHRNKTGQLIKAAIVSGAILANAPVEDLEDLSDYGEKLGLAFQIKDDILDVIGDVDILGKNIKGDECNNKTTFITMYGLEKCKEKCNTLTQECFQILKKLEVNTKYLEEITEFLLKREF</sequence>
<dbReference type="GO" id="GO:0005737">
    <property type="term" value="C:cytoplasm"/>
    <property type="evidence" value="ECO:0007669"/>
    <property type="project" value="UniProtKB-ARBA"/>
</dbReference>
<dbReference type="PANTHER" id="PTHR43281:SF1">
    <property type="entry name" value="FARNESYL DIPHOSPHATE SYNTHASE"/>
    <property type="match status" value="1"/>
</dbReference>
<dbReference type="GO" id="GO:0016114">
    <property type="term" value="P:terpenoid biosynthetic process"/>
    <property type="evidence" value="ECO:0007669"/>
    <property type="project" value="UniProtKB-ARBA"/>
</dbReference>
<name>A0A401UIS6_9CLOT</name>
<dbReference type="Pfam" id="PF00348">
    <property type="entry name" value="polyprenyl_synt"/>
    <property type="match status" value="1"/>
</dbReference>
<dbReference type="GO" id="GO:0046872">
    <property type="term" value="F:metal ion binding"/>
    <property type="evidence" value="ECO:0007669"/>
    <property type="project" value="UniProtKB-KW"/>
</dbReference>
<evidence type="ECO:0000256" key="9">
    <source>
        <dbReference type="ARBA" id="ARBA00032380"/>
    </source>
</evidence>
<dbReference type="SUPFAM" id="SSF48576">
    <property type="entry name" value="Terpenoid synthases"/>
    <property type="match status" value="1"/>
</dbReference>
<dbReference type="InterPro" id="IPR053378">
    <property type="entry name" value="Prenyl_diphosphate_synthase"/>
</dbReference>
<evidence type="ECO:0000256" key="11">
    <source>
        <dbReference type="ARBA" id="ARBA00049399"/>
    </source>
</evidence>
<reference evidence="13 14" key="1">
    <citation type="submission" date="2018-11" db="EMBL/GenBank/DDBJ databases">
        <title>Genome sequencing and assembly of Clostridium tagluense strain A121.</title>
        <authorList>
            <person name="Murakami T."/>
            <person name="Segawa T."/>
            <person name="Shcherbakova V.A."/>
            <person name="Mori H."/>
            <person name="Yoshimura Y."/>
        </authorList>
    </citation>
    <scope>NUCLEOTIDE SEQUENCE [LARGE SCALE GENOMIC DNA]</scope>
    <source>
        <strain evidence="13 14">A121</strain>
    </source>
</reference>
<evidence type="ECO:0000256" key="7">
    <source>
        <dbReference type="ARBA" id="ARBA00022842"/>
    </source>
</evidence>
<keyword evidence="7" id="KW-0460">Magnesium</keyword>
<evidence type="ECO:0000256" key="2">
    <source>
        <dbReference type="ARBA" id="ARBA00006706"/>
    </source>
</evidence>
<comment type="similarity">
    <text evidence="2 12">Belongs to the FPP/GGPP synthase family.</text>
</comment>
<accession>A0A401UIS6</accession>
<keyword evidence="14" id="KW-1185">Reference proteome</keyword>